<feature type="repeat" description="TPR" evidence="1">
    <location>
        <begin position="248"/>
        <end position="281"/>
    </location>
</feature>
<dbReference type="Gene3D" id="1.25.40.10">
    <property type="entry name" value="Tetratricopeptide repeat domain"/>
    <property type="match status" value="2"/>
</dbReference>
<accession>A0A0K1QBU2</accession>
<proteinExistence type="predicted"/>
<dbReference type="InterPro" id="IPR009061">
    <property type="entry name" value="DNA-bd_dom_put_sf"/>
</dbReference>
<keyword evidence="1" id="KW-0802">TPR repeat</keyword>
<dbReference type="Pfam" id="PF13432">
    <property type="entry name" value="TPR_16"/>
    <property type="match status" value="1"/>
</dbReference>
<evidence type="ECO:0000313" key="5">
    <source>
        <dbReference type="Proteomes" id="UP000064967"/>
    </source>
</evidence>
<dbReference type="Pfam" id="PF13414">
    <property type="entry name" value="TPR_11"/>
    <property type="match status" value="1"/>
</dbReference>
<dbReference type="PANTHER" id="PTHR44998">
    <property type="match status" value="1"/>
</dbReference>
<dbReference type="PROSITE" id="PS50937">
    <property type="entry name" value="HTH_MERR_2"/>
    <property type="match status" value="1"/>
</dbReference>
<dbReference type="SMART" id="SM00028">
    <property type="entry name" value="TPR"/>
    <property type="match status" value="4"/>
</dbReference>
<dbReference type="KEGG" id="llu:AKJ09_09558"/>
<gene>
    <name evidence="4" type="ORF">AKJ09_09558</name>
</gene>
<evidence type="ECO:0000256" key="2">
    <source>
        <dbReference type="SAM" id="MobiDB-lite"/>
    </source>
</evidence>
<dbReference type="PROSITE" id="PS50005">
    <property type="entry name" value="TPR"/>
    <property type="match status" value="4"/>
</dbReference>
<dbReference type="SMART" id="SM00422">
    <property type="entry name" value="HTH_MERR"/>
    <property type="match status" value="1"/>
</dbReference>
<feature type="domain" description="HTH merR-type" evidence="3">
    <location>
        <begin position="76"/>
        <end position="144"/>
    </location>
</feature>
<dbReference type="InterPro" id="IPR019734">
    <property type="entry name" value="TPR_rpt"/>
</dbReference>
<evidence type="ECO:0000259" key="3">
    <source>
        <dbReference type="PROSITE" id="PS50937"/>
    </source>
</evidence>
<feature type="repeat" description="TPR" evidence="1">
    <location>
        <begin position="214"/>
        <end position="247"/>
    </location>
</feature>
<sequence length="359" mass="39581">MTQESPPEPRMSNPSNKSRGSKKKSGVVIHVAFGPGGGKIEHAEAPRAVTGGAAAGGAAAAAQLPAPKLPEPVTDVFSPREVAKLLGLTPARLRSLDKAQIVSPSATRNGRRAYTFQDLIALRATHDLLARRVRVKDVAQAIGALRRALPRVTRPLQELRIVSDGRKVVVQAEDGVFEPVSGQMMLDFRVENLRTEVVRVLRQETAGTRARSAYDLYMKASTLDEDPASFEEAASLYKRAIELDPQLAIAYTNLGNIRFRMGDEVGAEQLYRRALDIDERQPEAHYNLGYVMLERGFASRAVTYFEAAIKADPRFADAHFNLAMAYEALGDKARARVHWKRYLEVEPTGTWADIARDHL</sequence>
<dbReference type="PATRIC" id="fig|1391654.3.peg.9684"/>
<dbReference type="SUPFAM" id="SSF48452">
    <property type="entry name" value="TPR-like"/>
    <property type="match status" value="1"/>
</dbReference>
<dbReference type="SUPFAM" id="SSF46955">
    <property type="entry name" value="Putative DNA-binding domain"/>
    <property type="match status" value="1"/>
</dbReference>
<dbReference type="InterPro" id="IPR000551">
    <property type="entry name" value="MerR-type_HTH_dom"/>
</dbReference>
<dbReference type="AlphaFoldDB" id="A0A0K1QBU2"/>
<dbReference type="Proteomes" id="UP000064967">
    <property type="component" value="Chromosome"/>
</dbReference>
<dbReference type="Gene3D" id="1.10.1660.10">
    <property type="match status" value="1"/>
</dbReference>
<dbReference type="GO" id="GO:0003677">
    <property type="term" value="F:DNA binding"/>
    <property type="evidence" value="ECO:0007669"/>
    <property type="project" value="InterPro"/>
</dbReference>
<dbReference type="Pfam" id="PF13411">
    <property type="entry name" value="MerR_1"/>
    <property type="match status" value="1"/>
</dbReference>
<dbReference type="GO" id="GO:0006493">
    <property type="term" value="P:protein O-linked glycosylation"/>
    <property type="evidence" value="ECO:0007669"/>
    <property type="project" value="TreeGrafter"/>
</dbReference>
<dbReference type="GO" id="GO:0016757">
    <property type="term" value="F:glycosyltransferase activity"/>
    <property type="evidence" value="ECO:0007669"/>
    <property type="project" value="TreeGrafter"/>
</dbReference>
<dbReference type="InterPro" id="IPR011990">
    <property type="entry name" value="TPR-like_helical_dom_sf"/>
</dbReference>
<name>A0A0K1QBU2_9BACT</name>
<feature type="repeat" description="TPR" evidence="1">
    <location>
        <begin position="282"/>
        <end position="315"/>
    </location>
</feature>
<evidence type="ECO:0000256" key="1">
    <source>
        <dbReference type="PROSITE-ProRule" id="PRU00339"/>
    </source>
</evidence>
<protein>
    <submittedName>
        <fullName evidence="4">TPR domain protein, putative component of TonB system</fullName>
    </submittedName>
</protein>
<dbReference type="GO" id="GO:0006355">
    <property type="term" value="P:regulation of DNA-templated transcription"/>
    <property type="evidence" value="ECO:0007669"/>
    <property type="project" value="InterPro"/>
</dbReference>
<dbReference type="EMBL" id="CP012333">
    <property type="protein sequence ID" value="AKV02895.1"/>
    <property type="molecule type" value="Genomic_DNA"/>
</dbReference>
<keyword evidence="5" id="KW-1185">Reference proteome</keyword>
<dbReference type="STRING" id="1391654.AKJ09_09558"/>
<feature type="repeat" description="TPR" evidence="1">
    <location>
        <begin position="316"/>
        <end position="349"/>
    </location>
</feature>
<organism evidence="4 5">
    <name type="scientific">Labilithrix luteola</name>
    <dbReference type="NCBI Taxonomy" id="1391654"/>
    <lineage>
        <taxon>Bacteria</taxon>
        <taxon>Pseudomonadati</taxon>
        <taxon>Myxococcota</taxon>
        <taxon>Polyangia</taxon>
        <taxon>Polyangiales</taxon>
        <taxon>Labilitrichaceae</taxon>
        <taxon>Labilithrix</taxon>
    </lineage>
</organism>
<dbReference type="PANTHER" id="PTHR44998:SF1">
    <property type="entry name" value="UDP-N-ACETYLGLUCOSAMINE--PEPTIDE N-ACETYLGLUCOSAMINYLTRANSFERASE 110 KDA SUBUNIT"/>
    <property type="match status" value="1"/>
</dbReference>
<evidence type="ECO:0000313" key="4">
    <source>
        <dbReference type="EMBL" id="AKV02895.1"/>
    </source>
</evidence>
<reference evidence="4 5" key="1">
    <citation type="submission" date="2015-08" db="EMBL/GenBank/DDBJ databases">
        <authorList>
            <person name="Babu N.S."/>
            <person name="Beckwith C.J."/>
            <person name="Beseler K.G."/>
            <person name="Brison A."/>
            <person name="Carone J.V."/>
            <person name="Caskin T.P."/>
            <person name="Diamond M."/>
            <person name="Durham M.E."/>
            <person name="Foxe J.M."/>
            <person name="Go M."/>
            <person name="Henderson B.A."/>
            <person name="Jones I.B."/>
            <person name="McGettigan J.A."/>
            <person name="Micheletti S.J."/>
            <person name="Nasrallah M.E."/>
            <person name="Ortiz D."/>
            <person name="Piller C.R."/>
            <person name="Privatt S.R."/>
            <person name="Schneider S.L."/>
            <person name="Sharp S."/>
            <person name="Smith T.C."/>
            <person name="Stanton J.D."/>
            <person name="Ullery H.E."/>
            <person name="Wilson R.J."/>
            <person name="Serrano M.G."/>
            <person name="Buck G."/>
            <person name="Lee V."/>
            <person name="Wang Y."/>
            <person name="Carvalho R."/>
            <person name="Voegtly L."/>
            <person name="Shi R."/>
            <person name="Duckworth R."/>
            <person name="Johnson A."/>
            <person name="Loviza R."/>
            <person name="Walstead R."/>
            <person name="Shah Z."/>
            <person name="Kiflezghi M."/>
            <person name="Wade K."/>
            <person name="Ball S.L."/>
            <person name="Bradley K.W."/>
            <person name="Asai D.J."/>
            <person name="Bowman C.A."/>
            <person name="Russell D.A."/>
            <person name="Pope W.H."/>
            <person name="Jacobs-Sera D."/>
            <person name="Hendrix R.W."/>
            <person name="Hatfull G.F."/>
        </authorList>
    </citation>
    <scope>NUCLEOTIDE SEQUENCE [LARGE SCALE GENOMIC DNA]</scope>
    <source>
        <strain evidence="4 5">DSM 27648</strain>
    </source>
</reference>
<dbReference type="CDD" id="cd00592">
    <property type="entry name" value="HTH_MerR-like"/>
    <property type="match status" value="1"/>
</dbReference>
<feature type="region of interest" description="Disordered" evidence="2">
    <location>
        <begin position="1"/>
        <end position="28"/>
    </location>
</feature>